<sequence length="142" mass="15422">MSFRYLLPKVYKANLRESKILIAKLFADNKLEVENGIYTDTEGSFEAVKEREASFWSANAPLSPLCIVQPLTTTEVSTTVKALACSSGNFTIRSGGHGQWTGASDIHNGVTIDLGAMNSTTYDPTTTLASIQPGPRWGDVYT</sequence>
<protein>
    <recommendedName>
        <fullName evidence="5">FAD-binding PCMH-type domain-containing protein</fullName>
    </recommendedName>
</protein>
<evidence type="ECO:0000256" key="2">
    <source>
        <dbReference type="ARBA" id="ARBA00022630"/>
    </source>
</evidence>
<dbReference type="OrthoDB" id="2151789at2759"/>
<evidence type="ECO:0000259" key="5">
    <source>
        <dbReference type="PROSITE" id="PS51387"/>
    </source>
</evidence>
<keyword evidence="4" id="KW-0560">Oxidoreductase</keyword>
<dbReference type="InterPro" id="IPR016169">
    <property type="entry name" value="FAD-bd_PCMH_sub2"/>
</dbReference>
<dbReference type="Proteomes" id="UP000184330">
    <property type="component" value="Unassembled WGS sequence"/>
</dbReference>
<feature type="domain" description="FAD-binding PCMH-type" evidence="5">
    <location>
        <begin position="60"/>
        <end position="142"/>
    </location>
</feature>
<evidence type="ECO:0000256" key="4">
    <source>
        <dbReference type="ARBA" id="ARBA00023002"/>
    </source>
</evidence>
<comment type="similarity">
    <text evidence="1">Belongs to the oxygen-dependent FAD-linked oxidoreductase family.</text>
</comment>
<keyword evidence="3" id="KW-0274">FAD</keyword>
<dbReference type="PANTHER" id="PTHR42973:SF53">
    <property type="entry name" value="FAD-BINDING PCMH-TYPE DOMAIN-CONTAINING PROTEIN-RELATED"/>
    <property type="match status" value="1"/>
</dbReference>
<dbReference type="AlphaFoldDB" id="A0A1L7XG10"/>
<dbReference type="Gene3D" id="3.30.465.10">
    <property type="match status" value="1"/>
</dbReference>
<dbReference type="STRING" id="576137.A0A1L7XG10"/>
<dbReference type="EMBL" id="FJOG01000025">
    <property type="protein sequence ID" value="CZR63887.1"/>
    <property type="molecule type" value="Genomic_DNA"/>
</dbReference>
<name>A0A1L7XG10_9HELO</name>
<organism evidence="6 7">
    <name type="scientific">Phialocephala subalpina</name>
    <dbReference type="NCBI Taxonomy" id="576137"/>
    <lineage>
        <taxon>Eukaryota</taxon>
        <taxon>Fungi</taxon>
        <taxon>Dikarya</taxon>
        <taxon>Ascomycota</taxon>
        <taxon>Pezizomycotina</taxon>
        <taxon>Leotiomycetes</taxon>
        <taxon>Helotiales</taxon>
        <taxon>Mollisiaceae</taxon>
        <taxon>Phialocephala</taxon>
        <taxon>Phialocephala fortinii species complex</taxon>
    </lineage>
</organism>
<evidence type="ECO:0000313" key="7">
    <source>
        <dbReference type="Proteomes" id="UP000184330"/>
    </source>
</evidence>
<dbReference type="SUPFAM" id="SSF56176">
    <property type="entry name" value="FAD-binding/transporter-associated domain-like"/>
    <property type="match status" value="1"/>
</dbReference>
<evidence type="ECO:0000256" key="1">
    <source>
        <dbReference type="ARBA" id="ARBA00005466"/>
    </source>
</evidence>
<dbReference type="InterPro" id="IPR050416">
    <property type="entry name" value="FAD-linked_Oxidoreductase"/>
</dbReference>
<evidence type="ECO:0000256" key="3">
    <source>
        <dbReference type="ARBA" id="ARBA00022827"/>
    </source>
</evidence>
<proteinExistence type="inferred from homology"/>
<gene>
    <name evidence="6" type="ORF">PAC_13784</name>
</gene>
<reference evidence="6 7" key="1">
    <citation type="submission" date="2016-03" db="EMBL/GenBank/DDBJ databases">
        <authorList>
            <person name="Ploux O."/>
        </authorList>
    </citation>
    <scope>NUCLEOTIDE SEQUENCE [LARGE SCALE GENOMIC DNA]</scope>
    <source>
        <strain evidence="6 7">UAMH 11012</strain>
    </source>
</reference>
<dbReference type="PANTHER" id="PTHR42973">
    <property type="entry name" value="BINDING OXIDOREDUCTASE, PUTATIVE (AFU_ORTHOLOGUE AFUA_1G17690)-RELATED"/>
    <property type="match status" value="1"/>
</dbReference>
<dbReference type="InterPro" id="IPR016166">
    <property type="entry name" value="FAD-bd_PCMH"/>
</dbReference>
<dbReference type="GO" id="GO:0016491">
    <property type="term" value="F:oxidoreductase activity"/>
    <property type="evidence" value="ECO:0007669"/>
    <property type="project" value="UniProtKB-KW"/>
</dbReference>
<dbReference type="InterPro" id="IPR006094">
    <property type="entry name" value="Oxid_FAD_bind_N"/>
</dbReference>
<dbReference type="PROSITE" id="PS51387">
    <property type="entry name" value="FAD_PCMH"/>
    <property type="match status" value="1"/>
</dbReference>
<keyword evidence="7" id="KW-1185">Reference proteome</keyword>
<dbReference type="GO" id="GO:0071949">
    <property type="term" value="F:FAD binding"/>
    <property type="evidence" value="ECO:0007669"/>
    <property type="project" value="InterPro"/>
</dbReference>
<keyword evidence="2" id="KW-0285">Flavoprotein</keyword>
<evidence type="ECO:0000313" key="6">
    <source>
        <dbReference type="EMBL" id="CZR63887.1"/>
    </source>
</evidence>
<dbReference type="Pfam" id="PF01565">
    <property type="entry name" value="FAD_binding_4"/>
    <property type="match status" value="1"/>
</dbReference>
<dbReference type="InterPro" id="IPR036318">
    <property type="entry name" value="FAD-bd_PCMH-like_sf"/>
</dbReference>
<accession>A0A1L7XG10</accession>